<evidence type="ECO:0000256" key="1">
    <source>
        <dbReference type="ARBA" id="ARBA00022612"/>
    </source>
</evidence>
<evidence type="ECO:0000259" key="3">
    <source>
        <dbReference type="Pfam" id="PF10145"/>
    </source>
</evidence>
<dbReference type="Proteomes" id="UP001057291">
    <property type="component" value="Unassembled WGS sequence"/>
</dbReference>
<evidence type="ECO:0000313" key="4">
    <source>
        <dbReference type="EMBL" id="GIM47041.1"/>
    </source>
</evidence>
<evidence type="ECO:0000256" key="2">
    <source>
        <dbReference type="SAM" id="Phobius"/>
    </source>
</evidence>
<reference evidence="4" key="1">
    <citation type="journal article" date="2023" name="Int. J. Syst. Evol. Microbiol.">
        <title>Collibacillus ludicampi gen. nov., sp. nov., a new soil bacterium of the family Alicyclobacillaceae.</title>
        <authorList>
            <person name="Jojima T."/>
            <person name="Ioku Y."/>
            <person name="Fukuta Y."/>
            <person name="Shirasaka N."/>
            <person name="Matsumura Y."/>
            <person name="Mori M."/>
        </authorList>
    </citation>
    <scope>NUCLEOTIDE SEQUENCE</scope>
    <source>
        <strain evidence="4">TP075</strain>
    </source>
</reference>
<sequence length="931" mass="100844">MSFLEKAFELSVVIQAIDNFSGPMKKAQESMAYSQKSINELNKAMKLMGSSKKEIETVNESLKQLGQRKEIEKLVKDLRSAGQSEEFINKVVQGFDKLAEQEKKIGKLTAAYEKFKKVALTGVAITAVGVGIDKGLLNMAKSAGDLQMKQVELGGVYGLDQTSEKLKEIDQLAQDLSQKTLFSKSDIYDINLELAHAGISLEKLKNIVPEATYLGEIEVGMGKSPSASATAYNFARMVDDAGISDDIKRMQQFADQMYRVISVTHATSESIGEAFKYSMPVVKNLGWNEQDNLLATAMEARAGVEGSMAGTHIKDFAERINPFKYLGTKGGQKQLEAMVDAGLISGIHYATKTRTKTVGKGKNKHQITEVIPTNEIVSFDEAALIKDKDHIKSYADIVKILSEKHDAFIKKGSSVDYASQLSKDELDAIQERAKLMTGHELSGGELQWAALWNKIAGEQGQDFAIISSHKENFDRLQKQMEIQKSLHQQIDIIRSTFKGQSHILGGNLETIGLQLGKPIMEALVPALVKANELLGKFMIFLNDHPKATKFFGLLAGSVLTFGGALISVAGIVGMLGKSLQMLGVKKGFSLLTRFGGRGAKIARSLGTGLRKGTVAGVRAVPKVARATGLVVKGMGMGLAAPFAAAGKGVMAAGKLISRAALQGISKLPGLLSRAGSAFLKFGAQAMQAGGRVLLFLGRLGLGMTKILIQASAWAVRMAAQWLIAMGPIGWIIMGVIAIVALLVAAWKRDWGHIREHTHNVVEWIKQKFQDMVEWFKSLPGKMKEIGTNIVHGIWEGIKSLSGWLKSNVLGWIKEVVPAPIAKALGIHSPSRVMMEHGRFIAQGLAVGMMDQTRMVRNASLTLAGQVTSGFNGNQSVSLAGGFTPANVTIHIHAQRHHDEEAIADLVIKKLGKVSRGMVMNTGMRVNIGSVY</sequence>
<dbReference type="EMBL" id="BOQE01000001">
    <property type="protein sequence ID" value="GIM47041.1"/>
    <property type="molecule type" value="Genomic_DNA"/>
</dbReference>
<dbReference type="PANTHER" id="PTHR37813:SF1">
    <property type="entry name" value="FELS-2 PROPHAGE PROTEIN"/>
    <property type="match status" value="1"/>
</dbReference>
<dbReference type="InterPro" id="IPR010090">
    <property type="entry name" value="Phage_tape_meas"/>
</dbReference>
<keyword evidence="2" id="KW-1133">Transmembrane helix</keyword>
<organism evidence="4 5">
    <name type="scientific">Collibacillus ludicampi</name>
    <dbReference type="NCBI Taxonomy" id="2771369"/>
    <lineage>
        <taxon>Bacteria</taxon>
        <taxon>Bacillati</taxon>
        <taxon>Bacillota</taxon>
        <taxon>Bacilli</taxon>
        <taxon>Bacillales</taxon>
        <taxon>Alicyclobacillaceae</taxon>
        <taxon>Collibacillus</taxon>
    </lineage>
</organism>
<dbReference type="PANTHER" id="PTHR37813">
    <property type="entry name" value="FELS-2 PROPHAGE PROTEIN"/>
    <property type="match status" value="1"/>
</dbReference>
<gene>
    <name evidence="4" type="ORF">DNHGIG_25900</name>
</gene>
<comment type="caution">
    <text evidence="4">The sequence shown here is derived from an EMBL/GenBank/DDBJ whole genome shotgun (WGS) entry which is preliminary data.</text>
</comment>
<keyword evidence="1" id="KW-1188">Viral release from host cell</keyword>
<feature type="transmembrane region" description="Helical" evidence="2">
    <location>
        <begin position="721"/>
        <end position="746"/>
    </location>
</feature>
<keyword evidence="2" id="KW-0812">Transmembrane</keyword>
<proteinExistence type="predicted"/>
<keyword evidence="2" id="KW-0472">Membrane</keyword>
<dbReference type="RefSeq" id="WP_282200065.1">
    <property type="nucleotide sequence ID" value="NZ_BOQE01000001.1"/>
</dbReference>
<evidence type="ECO:0000313" key="5">
    <source>
        <dbReference type="Proteomes" id="UP001057291"/>
    </source>
</evidence>
<feature type="domain" description="Phage tail tape measure protein" evidence="3">
    <location>
        <begin position="171"/>
        <end position="350"/>
    </location>
</feature>
<feature type="transmembrane region" description="Helical" evidence="2">
    <location>
        <begin position="550"/>
        <end position="576"/>
    </location>
</feature>
<accession>A0AAV4LGS8</accession>
<name>A0AAV4LGS8_9BACL</name>
<protein>
    <recommendedName>
        <fullName evidence="3">Phage tail tape measure protein domain-containing protein</fullName>
    </recommendedName>
</protein>
<feature type="transmembrane region" description="Helical" evidence="2">
    <location>
        <begin position="692"/>
        <end position="715"/>
    </location>
</feature>
<dbReference type="Pfam" id="PF10145">
    <property type="entry name" value="PhageMin_Tail"/>
    <property type="match status" value="1"/>
</dbReference>
<dbReference type="NCBIfam" id="TIGR01760">
    <property type="entry name" value="tape_meas_TP901"/>
    <property type="match status" value="1"/>
</dbReference>
<keyword evidence="5" id="KW-1185">Reference proteome</keyword>
<dbReference type="AlphaFoldDB" id="A0AAV4LGS8"/>